<dbReference type="Proteomes" id="UP000824072">
    <property type="component" value="Unassembled WGS sequence"/>
</dbReference>
<evidence type="ECO:0000259" key="4">
    <source>
        <dbReference type="PROSITE" id="PS51186"/>
    </source>
</evidence>
<evidence type="ECO:0000256" key="1">
    <source>
        <dbReference type="ARBA" id="ARBA00022679"/>
    </source>
</evidence>
<accession>A0A9D1LAE2</accession>
<reference evidence="5" key="1">
    <citation type="submission" date="2020-10" db="EMBL/GenBank/DDBJ databases">
        <authorList>
            <person name="Gilroy R."/>
        </authorList>
    </citation>
    <scope>NUCLEOTIDE SEQUENCE</scope>
    <source>
        <strain evidence="5">ChiHcec3-11533</strain>
    </source>
</reference>
<keyword evidence="2" id="KW-0012">Acyltransferase</keyword>
<evidence type="ECO:0000313" key="5">
    <source>
        <dbReference type="EMBL" id="HIU33283.1"/>
    </source>
</evidence>
<dbReference type="PANTHER" id="PTHR43792">
    <property type="entry name" value="GNAT FAMILY, PUTATIVE (AFU_ORTHOLOGUE AFUA_3G00765)-RELATED-RELATED"/>
    <property type="match status" value="1"/>
</dbReference>
<dbReference type="InterPro" id="IPR016181">
    <property type="entry name" value="Acyl_CoA_acyltransferase"/>
</dbReference>
<evidence type="ECO:0000313" key="6">
    <source>
        <dbReference type="Proteomes" id="UP000824072"/>
    </source>
</evidence>
<dbReference type="Gene3D" id="3.40.630.30">
    <property type="match status" value="1"/>
</dbReference>
<protein>
    <submittedName>
        <fullName evidence="5">GNAT family N-acetyltransferase</fullName>
    </submittedName>
</protein>
<keyword evidence="1" id="KW-0808">Transferase</keyword>
<organism evidence="5 6">
    <name type="scientific">Candidatus Pullichristensenella excrementigallinarum</name>
    <dbReference type="NCBI Taxonomy" id="2840907"/>
    <lineage>
        <taxon>Bacteria</taxon>
        <taxon>Bacillati</taxon>
        <taxon>Bacillota</taxon>
        <taxon>Clostridia</taxon>
        <taxon>Candidatus Pullichristensenella</taxon>
    </lineage>
</organism>
<dbReference type="EMBL" id="DVMU01000041">
    <property type="protein sequence ID" value="HIU33283.1"/>
    <property type="molecule type" value="Genomic_DNA"/>
</dbReference>
<dbReference type="GO" id="GO:0016747">
    <property type="term" value="F:acyltransferase activity, transferring groups other than amino-acyl groups"/>
    <property type="evidence" value="ECO:0007669"/>
    <property type="project" value="InterPro"/>
</dbReference>
<dbReference type="AlphaFoldDB" id="A0A9D1LAE2"/>
<reference evidence="5" key="2">
    <citation type="journal article" date="2021" name="PeerJ">
        <title>Extensive microbial diversity within the chicken gut microbiome revealed by metagenomics and culture.</title>
        <authorList>
            <person name="Gilroy R."/>
            <person name="Ravi A."/>
            <person name="Getino M."/>
            <person name="Pursley I."/>
            <person name="Horton D.L."/>
            <person name="Alikhan N.F."/>
            <person name="Baker D."/>
            <person name="Gharbi K."/>
            <person name="Hall N."/>
            <person name="Watson M."/>
            <person name="Adriaenssens E.M."/>
            <person name="Foster-Nyarko E."/>
            <person name="Jarju S."/>
            <person name="Secka A."/>
            <person name="Antonio M."/>
            <person name="Oren A."/>
            <person name="Chaudhuri R.R."/>
            <person name="La Ragione R."/>
            <person name="Hildebrand F."/>
            <person name="Pallen M.J."/>
        </authorList>
    </citation>
    <scope>NUCLEOTIDE SEQUENCE</scope>
    <source>
        <strain evidence="5">ChiHcec3-11533</strain>
    </source>
</reference>
<feature type="domain" description="N-acetyltransferase" evidence="4">
    <location>
        <begin position="3"/>
        <end position="168"/>
    </location>
</feature>
<dbReference type="InterPro" id="IPR051531">
    <property type="entry name" value="N-acetyltransferase"/>
</dbReference>
<dbReference type="PANTHER" id="PTHR43792:SF8">
    <property type="entry name" value="[RIBOSOMAL PROTEIN US5]-ALANINE N-ACETYLTRANSFERASE"/>
    <property type="match status" value="1"/>
</dbReference>
<dbReference type="SUPFAM" id="SSF55729">
    <property type="entry name" value="Acyl-CoA N-acyltransferases (Nat)"/>
    <property type="match status" value="1"/>
</dbReference>
<gene>
    <name evidence="5" type="ORF">IAB02_01845</name>
</gene>
<comment type="similarity">
    <text evidence="3">Belongs to the acetyltransferase family. RimJ subfamily.</text>
</comment>
<evidence type="ECO:0000256" key="3">
    <source>
        <dbReference type="ARBA" id="ARBA00038502"/>
    </source>
</evidence>
<dbReference type="InterPro" id="IPR000182">
    <property type="entry name" value="GNAT_dom"/>
</dbReference>
<dbReference type="PROSITE" id="PS51186">
    <property type="entry name" value="GNAT"/>
    <property type="match status" value="1"/>
</dbReference>
<name>A0A9D1LAE2_9FIRM</name>
<proteinExistence type="inferred from homology"/>
<evidence type="ECO:0000256" key="2">
    <source>
        <dbReference type="ARBA" id="ARBA00023315"/>
    </source>
</evidence>
<comment type="caution">
    <text evidence="5">The sequence shown here is derived from an EMBL/GenBank/DDBJ whole genome shotgun (WGS) entry which is preliminary data.</text>
</comment>
<dbReference type="Pfam" id="PF13302">
    <property type="entry name" value="Acetyltransf_3"/>
    <property type="match status" value="1"/>
</dbReference>
<sequence>MHIALKPWELSDAASLMSLCNRVDRSFLSDRIPSPYTEDSAEEWLHMVGHREGVEGVFRAVMADGKIVGTLSVEQKEDVYRKDAEIGYFLLTEEWSKGIMTEAVRQICEIAFRELDILRITGLVYEPNVASRKVLEKNGFLLEGIMKDAVVKNGSVFNLCIYGKLKNP</sequence>